<dbReference type="InterPro" id="IPR036855">
    <property type="entry name" value="Znf_CCCH_sf"/>
</dbReference>
<evidence type="ECO:0000259" key="7">
    <source>
        <dbReference type="PROSITE" id="PS50103"/>
    </source>
</evidence>
<name>A0ABQ8QRD7_9AGAR</name>
<dbReference type="InterPro" id="IPR001841">
    <property type="entry name" value="Znf_RING"/>
</dbReference>
<dbReference type="SUPFAM" id="SSF90229">
    <property type="entry name" value="CCCH zinc finger"/>
    <property type="match status" value="2"/>
</dbReference>
<dbReference type="Proteomes" id="UP001163828">
    <property type="component" value="Unassembled WGS sequence"/>
</dbReference>
<keyword evidence="1" id="KW-0808">Transferase</keyword>
<organism evidence="8 9">
    <name type="scientific">Lentinula boryana</name>
    <dbReference type="NCBI Taxonomy" id="40481"/>
    <lineage>
        <taxon>Eukaryota</taxon>
        <taxon>Fungi</taxon>
        <taxon>Dikarya</taxon>
        <taxon>Basidiomycota</taxon>
        <taxon>Agaricomycotina</taxon>
        <taxon>Agaricomycetes</taxon>
        <taxon>Agaricomycetidae</taxon>
        <taxon>Agaricales</taxon>
        <taxon>Marasmiineae</taxon>
        <taxon>Omphalotaceae</taxon>
        <taxon>Lentinula</taxon>
    </lineage>
</organism>
<feature type="domain" description="C3H1-type" evidence="7">
    <location>
        <begin position="175"/>
        <end position="207"/>
    </location>
</feature>
<evidence type="ECO:0008006" key="10">
    <source>
        <dbReference type="Google" id="ProtNLM"/>
    </source>
</evidence>
<dbReference type="SUPFAM" id="SSF57850">
    <property type="entry name" value="RING/U-box"/>
    <property type="match status" value="1"/>
</dbReference>
<feature type="domain" description="C3H1-type" evidence="7">
    <location>
        <begin position="50"/>
        <end position="77"/>
    </location>
</feature>
<evidence type="ECO:0000256" key="5">
    <source>
        <dbReference type="PROSITE-ProRule" id="PRU00723"/>
    </source>
</evidence>
<evidence type="ECO:0000256" key="1">
    <source>
        <dbReference type="ARBA" id="ARBA00022679"/>
    </source>
</evidence>
<dbReference type="PROSITE" id="PS50089">
    <property type="entry name" value="ZF_RING_2"/>
    <property type="match status" value="1"/>
</dbReference>
<feature type="zinc finger region" description="C3H1-type" evidence="5">
    <location>
        <begin position="7"/>
        <end position="35"/>
    </location>
</feature>
<keyword evidence="4 5" id="KW-0862">Zinc</keyword>
<dbReference type="PANTHER" id="PTHR11224">
    <property type="entry name" value="MAKORIN-RELATED"/>
    <property type="match status" value="1"/>
</dbReference>
<dbReference type="SMART" id="SM00356">
    <property type="entry name" value="ZnF_C3H1"/>
    <property type="match status" value="3"/>
</dbReference>
<dbReference type="InterPro" id="IPR018957">
    <property type="entry name" value="Znf_C3HC4_RING-type"/>
</dbReference>
<evidence type="ECO:0000313" key="9">
    <source>
        <dbReference type="Proteomes" id="UP001163828"/>
    </source>
</evidence>
<dbReference type="InterPro" id="IPR013083">
    <property type="entry name" value="Znf_RING/FYVE/PHD"/>
</dbReference>
<evidence type="ECO:0000313" key="8">
    <source>
        <dbReference type="EMBL" id="KAJ4000945.1"/>
    </source>
</evidence>
<evidence type="ECO:0000256" key="2">
    <source>
        <dbReference type="ARBA" id="ARBA00022723"/>
    </source>
</evidence>
<accession>A0ABQ8QRD7</accession>
<keyword evidence="2 5" id="KW-0479">Metal-binding</keyword>
<gene>
    <name evidence="8" type="ORF">F5050DRAFT_1561922</name>
</gene>
<reference evidence="8" key="1">
    <citation type="submission" date="2022-08" db="EMBL/GenBank/DDBJ databases">
        <authorList>
            <consortium name="DOE Joint Genome Institute"/>
            <person name="Min B."/>
            <person name="Riley R."/>
            <person name="Sierra-Patev S."/>
            <person name="Naranjo-Ortiz M."/>
            <person name="Looney B."/>
            <person name="Konkel Z."/>
            <person name="Slot J.C."/>
            <person name="Sakamoto Y."/>
            <person name="Steenwyk J.L."/>
            <person name="Rokas A."/>
            <person name="Carro J."/>
            <person name="Camarero S."/>
            <person name="Ferreira P."/>
            <person name="Molpeceres G."/>
            <person name="Ruiz-Duenas F.J."/>
            <person name="Serrano A."/>
            <person name="Henrissat B."/>
            <person name="Drula E."/>
            <person name="Hughes K.W."/>
            <person name="Mata J.L."/>
            <person name="Ishikawa N.K."/>
            <person name="Vargas-Isla R."/>
            <person name="Ushijima S."/>
            <person name="Smith C.A."/>
            <person name="Ahrendt S."/>
            <person name="Andreopoulos W."/>
            <person name="He G."/>
            <person name="Labutti K."/>
            <person name="Lipzen A."/>
            <person name="Ng V."/>
            <person name="Sandor L."/>
            <person name="Barry K."/>
            <person name="Martinez A.T."/>
            <person name="Xiao Y."/>
            <person name="Gibbons J.G."/>
            <person name="Terashima K."/>
            <person name="Hibbett D.S."/>
            <person name="Grigoriev I.V."/>
        </authorList>
    </citation>
    <scope>NUCLEOTIDE SEQUENCE</scope>
    <source>
        <strain evidence="8">TFB10827</strain>
    </source>
</reference>
<feature type="zinc finger region" description="C3H1-type" evidence="5">
    <location>
        <begin position="175"/>
        <end position="207"/>
    </location>
</feature>
<dbReference type="SMART" id="SM00184">
    <property type="entry name" value="RING"/>
    <property type="match status" value="1"/>
</dbReference>
<dbReference type="PANTHER" id="PTHR11224:SF10">
    <property type="entry name" value="IP09428P-RELATED"/>
    <property type="match status" value="1"/>
</dbReference>
<comment type="caution">
    <text evidence="8">The sequence shown here is derived from an EMBL/GenBank/DDBJ whole genome shotgun (WGS) entry which is preliminary data.</text>
</comment>
<dbReference type="InterPro" id="IPR000571">
    <property type="entry name" value="Znf_CCCH"/>
</dbReference>
<dbReference type="InterPro" id="IPR017907">
    <property type="entry name" value="Znf_RING_CS"/>
</dbReference>
<proteinExistence type="predicted"/>
<dbReference type="Gene3D" id="3.30.40.10">
    <property type="entry name" value="Zinc/RING finger domain, C3HC4 (zinc finger)"/>
    <property type="match status" value="1"/>
</dbReference>
<dbReference type="Gene3D" id="4.10.1000.10">
    <property type="entry name" value="Zinc finger, CCCH-type"/>
    <property type="match status" value="1"/>
</dbReference>
<feature type="zinc finger region" description="C3H1-type" evidence="5">
    <location>
        <begin position="50"/>
        <end position="77"/>
    </location>
</feature>
<evidence type="ECO:0000259" key="6">
    <source>
        <dbReference type="PROSITE" id="PS50089"/>
    </source>
</evidence>
<feature type="domain" description="C3H1-type" evidence="7">
    <location>
        <begin position="7"/>
        <end position="35"/>
    </location>
</feature>
<dbReference type="EMBL" id="MU790515">
    <property type="protein sequence ID" value="KAJ4000945.1"/>
    <property type="molecule type" value="Genomic_DNA"/>
</dbReference>
<dbReference type="Pfam" id="PF00097">
    <property type="entry name" value="zf-C3HC4"/>
    <property type="match status" value="1"/>
</dbReference>
<evidence type="ECO:0000256" key="4">
    <source>
        <dbReference type="ARBA" id="ARBA00022833"/>
    </source>
</evidence>
<evidence type="ECO:0000256" key="3">
    <source>
        <dbReference type="ARBA" id="ARBA00022771"/>
    </source>
</evidence>
<dbReference type="PROSITE" id="PS00518">
    <property type="entry name" value="ZF_RING_1"/>
    <property type="match status" value="1"/>
</dbReference>
<feature type="domain" description="RING-type" evidence="6">
    <location>
        <begin position="94"/>
        <end position="145"/>
    </location>
</feature>
<protein>
    <recommendedName>
        <fullName evidence="10">RING-type E3 ubiquitin transferase</fullName>
    </recommendedName>
</protein>
<sequence length="258" mass="29529">MDRPSTSKARGICKYYQTLRGCFAGDKCKFLHGDPKTDNSKDAATRLTPYDQSKTCRYFASGFCKHGDKCWFRHVPPPQPKEIALQVDPIDEVCTICFEKPTLYGLLAGCSHVFCITCLKEWRDPRAKSFDVVQSRVHKKCPMCRTPSKFITPSSLFYKHSDPRKEQTISAYKDSMARLPCRYFVQSKAKKPFCPFGKDCFYQHLNDDGTPYTFAEGVDASMRVNIILPFDVNLLISRTLASPPVSRAPFFRFRRPSQ</sequence>
<dbReference type="PROSITE" id="PS50103">
    <property type="entry name" value="ZF_C3H1"/>
    <property type="match status" value="3"/>
</dbReference>
<dbReference type="InterPro" id="IPR045072">
    <property type="entry name" value="MKRN-like"/>
</dbReference>
<keyword evidence="3 5" id="KW-0863">Zinc-finger</keyword>
<dbReference type="Pfam" id="PF14608">
    <property type="entry name" value="zf-CCCH_2"/>
    <property type="match status" value="3"/>
</dbReference>
<keyword evidence="9" id="KW-1185">Reference proteome</keyword>